<comment type="caution">
    <text evidence="3">The sequence shown here is derived from an EMBL/GenBank/DDBJ whole genome shotgun (WGS) entry which is preliminary data.</text>
</comment>
<proteinExistence type="inferred from homology"/>
<dbReference type="RefSeq" id="WP_380074080.1">
    <property type="nucleotide sequence ID" value="NZ_JBHRTO010000002.1"/>
</dbReference>
<feature type="domain" description="Activator of Hsp90 ATPase homologue 1/2-like C-terminal" evidence="2">
    <location>
        <begin position="17"/>
        <end position="140"/>
    </location>
</feature>
<dbReference type="Gene3D" id="3.30.530.20">
    <property type="match status" value="1"/>
</dbReference>
<dbReference type="CDD" id="cd08893">
    <property type="entry name" value="SRPBCC_CalC_Aha1-like_GntR-HTH"/>
    <property type="match status" value="1"/>
</dbReference>
<dbReference type="Proteomes" id="UP001595547">
    <property type="component" value="Unassembled WGS sequence"/>
</dbReference>
<comment type="similarity">
    <text evidence="1">Belongs to the AHA1 family.</text>
</comment>
<evidence type="ECO:0000259" key="2">
    <source>
        <dbReference type="Pfam" id="PF08327"/>
    </source>
</evidence>
<evidence type="ECO:0000256" key="1">
    <source>
        <dbReference type="ARBA" id="ARBA00006817"/>
    </source>
</evidence>
<gene>
    <name evidence="3" type="ORF">ACFOGH_15530</name>
</gene>
<dbReference type="SUPFAM" id="SSF55961">
    <property type="entry name" value="Bet v1-like"/>
    <property type="match status" value="1"/>
</dbReference>
<evidence type="ECO:0000313" key="3">
    <source>
        <dbReference type="EMBL" id="MFC3182412.1"/>
    </source>
</evidence>
<evidence type="ECO:0000313" key="4">
    <source>
        <dbReference type="Proteomes" id="UP001595547"/>
    </source>
</evidence>
<dbReference type="Pfam" id="PF08327">
    <property type="entry name" value="AHSA1"/>
    <property type="match status" value="1"/>
</dbReference>
<dbReference type="EMBL" id="JBHRTO010000002">
    <property type="protein sequence ID" value="MFC3182412.1"/>
    <property type="molecule type" value="Genomic_DNA"/>
</dbReference>
<dbReference type="InterPro" id="IPR023393">
    <property type="entry name" value="START-like_dom_sf"/>
</dbReference>
<organism evidence="3 4">
    <name type="scientific">Cypionkella sinensis</name>
    <dbReference type="NCBI Taxonomy" id="1756043"/>
    <lineage>
        <taxon>Bacteria</taxon>
        <taxon>Pseudomonadati</taxon>
        <taxon>Pseudomonadota</taxon>
        <taxon>Alphaproteobacteria</taxon>
        <taxon>Rhodobacterales</taxon>
        <taxon>Paracoccaceae</taxon>
        <taxon>Cypionkella</taxon>
    </lineage>
</organism>
<dbReference type="InterPro" id="IPR013538">
    <property type="entry name" value="ASHA1/2-like_C"/>
</dbReference>
<sequence length="154" mass="17137">MTKQTTRFVYVTYIASTPEKVFAAITRPEMARQYWGHENISDWTVGADWQHVRDNDARPVEIVGKVLEVSAPHRLVISWAGASQADNPDSYSRVTFEVEPHENGVRLTVSHDELEVGSTMAAGVTKGWPWVLSSLKSYLETGTGFDLSGRKKAA</sequence>
<keyword evidence="4" id="KW-1185">Reference proteome</keyword>
<name>A0ABV7J4U2_9RHOB</name>
<protein>
    <submittedName>
        <fullName evidence="3">SRPBCC family protein</fullName>
    </submittedName>
</protein>
<accession>A0ABV7J4U2</accession>
<reference evidence="4" key="1">
    <citation type="journal article" date="2019" name="Int. J. Syst. Evol. Microbiol.">
        <title>The Global Catalogue of Microorganisms (GCM) 10K type strain sequencing project: providing services to taxonomists for standard genome sequencing and annotation.</title>
        <authorList>
            <consortium name="The Broad Institute Genomics Platform"/>
            <consortium name="The Broad Institute Genome Sequencing Center for Infectious Disease"/>
            <person name="Wu L."/>
            <person name="Ma J."/>
        </authorList>
    </citation>
    <scope>NUCLEOTIDE SEQUENCE [LARGE SCALE GENOMIC DNA]</scope>
    <source>
        <strain evidence="4">KCTC 52039</strain>
    </source>
</reference>